<dbReference type="Pfam" id="PF06114">
    <property type="entry name" value="Peptidase_M78"/>
    <property type="match status" value="1"/>
</dbReference>
<organism evidence="2 3">
    <name type="scientific">Rhodobacter maris</name>
    <dbReference type="NCBI Taxonomy" id="446682"/>
    <lineage>
        <taxon>Bacteria</taxon>
        <taxon>Pseudomonadati</taxon>
        <taxon>Pseudomonadota</taxon>
        <taxon>Alphaproteobacteria</taxon>
        <taxon>Rhodobacterales</taxon>
        <taxon>Rhodobacter group</taxon>
        <taxon>Rhodobacter</taxon>
    </lineage>
</organism>
<accession>A0A285TJM5</accession>
<evidence type="ECO:0000259" key="1">
    <source>
        <dbReference type="Pfam" id="PF06114"/>
    </source>
</evidence>
<feature type="domain" description="IrrE N-terminal-like" evidence="1">
    <location>
        <begin position="11"/>
        <end position="105"/>
    </location>
</feature>
<dbReference type="Gene3D" id="1.10.10.2910">
    <property type="match status" value="1"/>
</dbReference>
<proteinExistence type="predicted"/>
<dbReference type="Proteomes" id="UP000219111">
    <property type="component" value="Unassembled WGS sequence"/>
</dbReference>
<dbReference type="InterPro" id="IPR010359">
    <property type="entry name" value="IrrE_HExxH"/>
</dbReference>
<keyword evidence="3" id="KW-1185">Reference proteome</keyword>
<dbReference type="AlphaFoldDB" id="A0A285TJM5"/>
<evidence type="ECO:0000313" key="3">
    <source>
        <dbReference type="Proteomes" id="UP000219111"/>
    </source>
</evidence>
<sequence>MTMRIATDDLVIYKPVQSPGRRNNVVMHELAHIVLGHELADACMLEDGSLVPGNFSQDQEDEADWLAGTLLLPRPALLAIRERRLSDTDACSAYLVSRDMLNWRIRMTGVDYQLSRRRA</sequence>
<protein>
    <submittedName>
        <fullName evidence="2">Uncharacterized protein DUF955</fullName>
    </submittedName>
</protein>
<name>A0A285TJM5_9RHOB</name>
<evidence type="ECO:0000313" key="2">
    <source>
        <dbReference type="EMBL" id="SOC22513.1"/>
    </source>
</evidence>
<dbReference type="EMBL" id="OBMT01000031">
    <property type="protein sequence ID" value="SOC22513.1"/>
    <property type="molecule type" value="Genomic_DNA"/>
</dbReference>
<gene>
    <name evidence="2" type="ORF">SAMN05877831_1315</name>
</gene>
<reference evidence="3" key="1">
    <citation type="submission" date="2017-08" db="EMBL/GenBank/DDBJ databases">
        <authorList>
            <person name="Varghese N."/>
            <person name="Submissions S."/>
        </authorList>
    </citation>
    <scope>NUCLEOTIDE SEQUENCE [LARGE SCALE GENOMIC DNA]</scope>
    <source>
        <strain evidence="3">JA276</strain>
    </source>
</reference>